<dbReference type="Gene3D" id="2.40.50.100">
    <property type="match status" value="1"/>
</dbReference>
<evidence type="ECO:0000256" key="4">
    <source>
        <dbReference type="SAM" id="Phobius"/>
    </source>
</evidence>
<feature type="region of interest" description="Disordered" evidence="3">
    <location>
        <begin position="1"/>
        <end position="22"/>
    </location>
</feature>
<evidence type="ECO:0000313" key="5">
    <source>
        <dbReference type="EMBL" id="MFH0253010.1"/>
    </source>
</evidence>
<dbReference type="SUPFAM" id="SSF111369">
    <property type="entry name" value="HlyD-like secretion proteins"/>
    <property type="match status" value="1"/>
</dbReference>
<protein>
    <submittedName>
        <fullName evidence="5">Efflux RND transporter periplasmic adaptor subunit</fullName>
    </submittedName>
</protein>
<dbReference type="EMBL" id="JBIHMM010000001">
    <property type="protein sequence ID" value="MFH0253010.1"/>
    <property type="molecule type" value="Genomic_DNA"/>
</dbReference>
<dbReference type="PANTHER" id="PTHR30469">
    <property type="entry name" value="MULTIDRUG RESISTANCE PROTEIN MDTA"/>
    <property type="match status" value="1"/>
</dbReference>
<dbReference type="Gene3D" id="2.40.420.20">
    <property type="match status" value="1"/>
</dbReference>
<evidence type="ECO:0000256" key="3">
    <source>
        <dbReference type="SAM" id="MobiDB-lite"/>
    </source>
</evidence>
<evidence type="ECO:0000256" key="1">
    <source>
        <dbReference type="ARBA" id="ARBA00009477"/>
    </source>
</evidence>
<organism evidence="5 6">
    <name type="scientific">Roseovarius aquimarinus</name>
    <dbReference type="NCBI Taxonomy" id="1229156"/>
    <lineage>
        <taxon>Bacteria</taxon>
        <taxon>Pseudomonadati</taxon>
        <taxon>Pseudomonadota</taxon>
        <taxon>Alphaproteobacteria</taxon>
        <taxon>Rhodobacterales</taxon>
        <taxon>Roseobacteraceae</taxon>
        <taxon>Roseovarius</taxon>
    </lineage>
</organism>
<dbReference type="Proteomes" id="UP001607157">
    <property type="component" value="Unassembled WGS sequence"/>
</dbReference>
<reference evidence="5 6" key="1">
    <citation type="submission" date="2024-10" db="EMBL/GenBank/DDBJ databases">
        <authorList>
            <person name="Yang X.-N."/>
        </authorList>
    </citation>
    <scope>NUCLEOTIDE SEQUENCE [LARGE SCALE GENOMIC DNA]</scope>
    <source>
        <strain evidence="5 6">CAU 1059</strain>
    </source>
</reference>
<keyword evidence="6" id="KW-1185">Reference proteome</keyword>
<accession>A0ABW7I4B9</accession>
<comment type="caution">
    <text evidence="5">The sequence shown here is derived from an EMBL/GenBank/DDBJ whole genome shotgun (WGS) entry which is preliminary data.</text>
</comment>
<sequence length="405" mass="42677">MSDAAGEGTAKKHESDETETRQARRWPWVVGGVIVLALGIAVLWVMTRPEERAAKPPPPPPLARSAIAEPAETLTIRQTGFVRPEATLTVAAEIGGRIADVGSDFEVGNFIEEGALLIRLETTRIEADIASAEAAVAQSEAALAEARIERDRQEELEEKDFAAEAVLQQAIVAVATAEADLTAARATLTQAREQLEDATITAPFAALVTEESAAEGALVQAGASLGTLVSAEAAEIELGLTPPDLRVLGEAERAIGGRVILRDPAVPDAVLATGEVVRVDGDIAPETRTVGLIVRVATPFEDGEDRARPLRVDELVALELPVDVEDRGVLAVPPEAVKGRGTLWTIEEGRLARRQVTVLQRAEDRVLIGGAELAAGTRVMLSDLPGAVDGQEVRIEREGAAGDGS</sequence>
<name>A0ABW7I4B9_9RHOB</name>
<gene>
    <name evidence="5" type="ORF">ACGRVM_03845</name>
</gene>
<dbReference type="Gene3D" id="2.40.30.170">
    <property type="match status" value="1"/>
</dbReference>
<feature type="transmembrane region" description="Helical" evidence="4">
    <location>
        <begin position="26"/>
        <end position="46"/>
    </location>
</feature>
<evidence type="ECO:0000313" key="6">
    <source>
        <dbReference type="Proteomes" id="UP001607157"/>
    </source>
</evidence>
<keyword evidence="4" id="KW-1133">Transmembrane helix</keyword>
<dbReference type="RefSeq" id="WP_377168522.1">
    <property type="nucleotide sequence ID" value="NZ_JBHTJC010000001.1"/>
</dbReference>
<proteinExistence type="inferred from homology"/>
<keyword evidence="2" id="KW-0175">Coiled coil</keyword>
<dbReference type="InterPro" id="IPR006143">
    <property type="entry name" value="RND_pump_MFP"/>
</dbReference>
<feature type="compositionally biased region" description="Basic and acidic residues" evidence="3">
    <location>
        <begin position="9"/>
        <end position="22"/>
    </location>
</feature>
<dbReference type="PANTHER" id="PTHR30469:SF12">
    <property type="entry name" value="MULTIDRUG RESISTANCE PROTEIN MDTA"/>
    <property type="match status" value="1"/>
</dbReference>
<dbReference type="Gene3D" id="1.10.287.470">
    <property type="entry name" value="Helix hairpin bin"/>
    <property type="match status" value="1"/>
</dbReference>
<keyword evidence="4" id="KW-0812">Transmembrane</keyword>
<keyword evidence="4" id="KW-0472">Membrane</keyword>
<feature type="coiled-coil region" evidence="2">
    <location>
        <begin position="129"/>
        <end position="201"/>
    </location>
</feature>
<evidence type="ECO:0000256" key="2">
    <source>
        <dbReference type="SAM" id="Coils"/>
    </source>
</evidence>
<dbReference type="NCBIfam" id="TIGR01730">
    <property type="entry name" value="RND_mfp"/>
    <property type="match status" value="1"/>
</dbReference>
<comment type="similarity">
    <text evidence="1">Belongs to the membrane fusion protein (MFP) (TC 8.A.1) family.</text>
</comment>